<dbReference type="NCBIfam" id="TIGR01509">
    <property type="entry name" value="HAD-SF-IA-v3"/>
    <property type="match status" value="1"/>
</dbReference>
<dbReference type="InterPro" id="IPR036412">
    <property type="entry name" value="HAD-like_sf"/>
</dbReference>
<dbReference type="InterPro" id="IPR051806">
    <property type="entry name" value="HAD-like_SPP"/>
</dbReference>
<dbReference type="SFLD" id="SFLDS00003">
    <property type="entry name" value="Haloacid_Dehalogenase"/>
    <property type="match status" value="1"/>
</dbReference>
<protein>
    <submittedName>
        <fullName evidence="1">Beta-phosphoglucomutase</fullName>
        <ecNumber evidence="1">5.4.2.6</ecNumber>
    </submittedName>
</protein>
<dbReference type="SUPFAM" id="SSF56784">
    <property type="entry name" value="HAD-like"/>
    <property type="match status" value="1"/>
</dbReference>
<dbReference type="InterPro" id="IPR023198">
    <property type="entry name" value="PGP-like_dom2"/>
</dbReference>
<dbReference type="EMBL" id="CP019082">
    <property type="protein sequence ID" value="APW62900.1"/>
    <property type="molecule type" value="Genomic_DNA"/>
</dbReference>
<evidence type="ECO:0000313" key="2">
    <source>
        <dbReference type="Proteomes" id="UP000186309"/>
    </source>
</evidence>
<gene>
    <name evidence="1" type="primary">ycjU</name>
    <name evidence="1" type="ORF">BSF38_04456</name>
</gene>
<keyword evidence="1" id="KW-0413">Isomerase</keyword>
<dbReference type="SFLD" id="SFLDG01129">
    <property type="entry name" value="C1.5:_HAD__Beta-PGM__Phosphata"/>
    <property type="match status" value="1"/>
</dbReference>
<organism evidence="1 2">
    <name type="scientific">Paludisphaera borealis</name>
    <dbReference type="NCBI Taxonomy" id="1387353"/>
    <lineage>
        <taxon>Bacteria</taxon>
        <taxon>Pseudomonadati</taxon>
        <taxon>Planctomycetota</taxon>
        <taxon>Planctomycetia</taxon>
        <taxon>Isosphaerales</taxon>
        <taxon>Isosphaeraceae</taxon>
        <taxon>Paludisphaera</taxon>
    </lineage>
</organism>
<sequence length="227" mass="23905">MSTTNGSFLAIFDHDGVLVDTLKLHQDAWEELGRQTGMALSPEFIHQTFGMTNPSILRMVAGETITDAEIAGLSDRKEVCYRDLARGRIALMDGVRDVLDALTEAGVALAIGSSGVRANLDLTVSECGLDGRFAKIASLEDVTRGKPDPQVFLAAAAGAGGAPERSVVFEDAPVGVQAAKAAGMYAVGVESSNPAQALWDAGADEVVADLRGYDVTALLARLRDRRS</sequence>
<dbReference type="AlphaFoldDB" id="A0A1U7CVB7"/>
<dbReference type="EC" id="5.4.2.6" evidence="1"/>
<dbReference type="InterPro" id="IPR006439">
    <property type="entry name" value="HAD-SF_hydro_IA"/>
</dbReference>
<dbReference type="PANTHER" id="PTHR43481">
    <property type="entry name" value="FRUCTOSE-1-PHOSPHATE PHOSPHATASE"/>
    <property type="match status" value="1"/>
</dbReference>
<dbReference type="Gene3D" id="1.10.150.240">
    <property type="entry name" value="Putative phosphatase, domain 2"/>
    <property type="match status" value="1"/>
</dbReference>
<dbReference type="STRING" id="1387353.BSF38_04456"/>
<reference evidence="2" key="1">
    <citation type="submission" date="2016-12" db="EMBL/GenBank/DDBJ databases">
        <title>Comparative genomics of four Isosphaeraceae planctomycetes: a common pool of plasmids and glycoside hydrolase genes.</title>
        <authorList>
            <person name="Ivanova A."/>
        </authorList>
    </citation>
    <scope>NUCLEOTIDE SEQUENCE [LARGE SCALE GENOMIC DNA]</scope>
    <source>
        <strain evidence="2">PX4</strain>
    </source>
</reference>
<dbReference type="InterPro" id="IPR041492">
    <property type="entry name" value="HAD_2"/>
</dbReference>
<evidence type="ECO:0000313" key="1">
    <source>
        <dbReference type="EMBL" id="APW62900.1"/>
    </source>
</evidence>
<dbReference type="CDD" id="cd07505">
    <property type="entry name" value="HAD_BPGM-like"/>
    <property type="match status" value="1"/>
</dbReference>
<dbReference type="GO" id="GO:0008801">
    <property type="term" value="F:beta-phosphoglucomutase activity"/>
    <property type="evidence" value="ECO:0007669"/>
    <property type="project" value="UniProtKB-EC"/>
</dbReference>
<dbReference type="Pfam" id="PF13419">
    <property type="entry name" value="HAD_2"/>
    <property type="match status" value="1"/>
</dbReference>
<dbReference type="GO" id="GO:0050308">
    <property type="term" value="F:sugar-phosphatase activity"/>
    <property type="evidence" value="ECO:0007669"/>
    <property type="project" value="TreeGrafter"/>
</dbReference>
<proteinExistence type="predicted"/>
<accession>A0A1U7CVB7</accession>
<dbReference type="InterPro" id="IPR023214">
    <property type="entry name" value="HAD_sf"/>
</dbReference>
<dbReference type="PANTHER" id="PTHR43481:SF4">
    <property type="entry name" value="GLYCEROL-1-PHOSPHATE PHOSPHOHYDROLASE 1-RELATED"/>
    <property type="match status" value="1"/>
</dbReference>
<dbReference type="Gene3D" id="3.40.50.1000">
    <property type="entry name" value="HAD superfamily/HAD-like"/>
    <property type="match status" value="1"/>
</dbReference>
<dbReference type="RefSeq" id="WP_076349326.1">
    <property type="nucleotide sequence ID" value="NZ_CP019082.1"/>
</dbReference>
<dbReference type="Proteomes" id="UP000186309">
    <property type="component" value="Chromosome"/>
</dbReference>
<keyword evidence="2" id="KW-1185">Reference proteome</keyword>
<name>A0A1U7CVB7_9BACT</name>
<dbReference type="KEGG" id="pbor:BSF38_04456"/>
<dbReference type="OrthoDB" id="9797743at2"/>
<dbReference type="SFLD" id="SFLDG01135">
    <property type="entry name" value="C1.5.6:_HAD__Beta-PGM__Phospha"/>
    <property type="match status" value="1"/>
</dbReference>